<feature type="transmembrane region" description="Helical" evidence="8">
    <location>
        <begin position="354"/>
        <end position="373"/>
    </location>
</feature>
<evidence type="ECO:0000256" key="7">
    <source>
        <dbReference type="ARBA" id="ARBA00023224"/>
    </source>
</evidence>
<keyword evidence="5 8" id="KW-0472">Membrane</keyword>
<feature type="transmembrane region" description="Helical" evidence="8">
    <location>
        <begin position="170"/>
        <end position="189"/>
    </location>
</feature>
<proteinExistence type="inferred from homology"/>
<feature type="transmembrane region" description="Helical" evidence="8">
    <location>
        <begin position="38"/>
        <end position="58"/>
    </location>
</feature>
<dbReference type="PANTHER" id="PTHR21143:SF123">
    <property type="entry name" value="GUSTATORY RECEPTOR FOR SUGAR TASTE 43A-RELATED"/>
    <property type="match status" value="1"/>
</dbReference>
<comment type="subcellular location">
    <subcellularLocation>
        <location evidence="1 8">Cell membrane</location>
        <topology evidence="1 8">Multi-pass membrane protein</topology>
    </subcellularLocation>
</comment>
<dbReference type="GO" id="GO:0030424">
    <property type="term" value="C:axon"/>
    <property type="evidence" value="ECO:0007669"/>
    <property type="project" value="TreeGrafter"/>
</dbReference>
<reference evidence="9" key="1">
    <citation type="journal article" date="2021" name="Mol. Ecol. Resour.">
        <title>Phylogenomic analyses of the genus Drosophila reveals genomic signals of climate adaptation.</title>
        <authorList>
            <person name="Li F."/>
            <person name="Rane R.V."/>
            <person name="Luria V."/>
            <person name="Xiong Z."/>
            <person name="Chen J."/>
            <person name="Li Z."/>
            <person name="Catullo R.A."/>
            <person name="Griffin P.C."/>
            <person name="Schiffer M."/>
            <person name="Pearce S."/>
            <person name="Lee S.F."/>
            <person name="McElroy K."/>
            <person name="Stocker A."/>
            <person name="Shirriffs J."/>
            <person name="Cockerell F."/>
            <person name="Coppin C."/>
            <person name="Sgro C.M."/>
            <person name="Karger A."/>
            <person name="Cain J.W."/>
            <person name="Weber J.A."/>
            <person name="Santpere G."/>
            <person name="Kirschner M.W."/>
            <person name="Hoffmann A.A."/>
            <person name="Oakeshott J.G."/>
            <person name="Zhang G."/>
        </authorList>
    </citation>
    <scope>NUCLEOTIDE SEQUENCE</scope>
    <source>
        <strain evidence="9">BGI-SZ-2011g</strain>
    </source>
</reference>
<comment type="similarity">
    <text evidence="8">Belongs to the insect chemoreceptor superfamily. Gustatory receptor (GR) family.</text>
</comment>
<dbReference type="GO" id="GO:0007635">
    <property type="term" value="P:chemosensory behavior"/>
    <property type="evidence" value="ECO:0007669"/>
    <property type="project" value="TreeGrafter"/>
</dbReference>
<evidence type="ECO:0000256" key="3">
    <source>
        <dbReference type="ARBA" id="ARBA00022692"/>
    </source>
</evidence>
<dbReference type="AlphaFoldDB" id="A0AAD4K088"/>
<evidence type="ECO:0000256" key="1">
    <source>
        <dbReference type="ARBA" id="ARBA00004651"/>
    </source>
</evidence>
<dbReference type="GO" id="GO:0008049">
    <property type="term" value="P:male courtship behavior"/>
    <property type="evidence" value="ECO:0007669"/>
    <property type="project" value="TreeGrafter"/>
</dbReference>
<name>A0AAD4K088_9MUSC</name>
<evidence type="ECO:0000313" key="9">
    <source>
        <dbReference type="EMBL" id="KAH8371202.1"/>
    </source>
</evidence>
<keyword evidence="7 8" id="KW-0807">Transducer</keyword>
<dbReference type="EMBL" id="JAJJHW010002585">
    <property type="protein sequence ID" value="KAH8371202.1"/>
    <property type="molecule type" value="Genomic_DNA"/>
</dbReference>
<feature type="transmembrane region" description="Helical" evidence="8">
    <location>
        <begin position="128"/>
        <end position="150"/>
    </location>
</feature>
<keyword evidence="3 8" id="KW-0812">Transmembrane</keyword>
<comment type="caution">
    <text evidence="8">Lacks conserved residue(s) required for the propagation of feature annotation.</text>
</comment>
<dbReference type="Proteomes" id="UP001200034">
    <property type="component" value="Unassembled WGS sequence"/>
</dbReference>
<keyword evidence="6 8" id="KW-0675">Receptor</keyword>
<dbReference type="PANTHER" id="PTHR21143">
    <property type="entry name" value="INVERTEBRATE GUSTATORY RECEPTOR"/>
    <property type="match status" value="1"/>
</dbReference>
<accession>A0AAD4K088</accession>
<dbReference type="GO" id="GO:0043025">
    <property type="term" value="C:neuronal cell body"/>
    <property type="evidence" value="ECO:0007669"/>
    <property type="project" value="TreeGrafter"/>
</dbReference>
<dbReference type="InterPro" id="IPR013604">
    <property type="entry name" value="7TM_chemorcpt"/>
</dbReference>
<organism evidence="9 10">
    <name type="scientific">Drosophila rubida</name>
    <dbReference type="NCBI Taxonomy" id="30044"/>
    <lineage>
        <taxon>Eukaryota</taxon>
        <taxon>Metazoa</taxon>
        <taxon>Ecdysozoa</taxon>
        <taxon>Arthropoda</taxon>
        <taxon>Hexapoda</taxon>
        <taxon>Insecta</taxon>
        <taxon>Pterygota</taxon>
        <taxon>Neoptera</taxon>
        <taxon>Endopterygota</taxon>
        <taxon>Diptera</taxon>
        <taxon>Brachycera</taxon>
        <taxon>Muscomorpha</taxon>
        <taxon>Ephydroidea</taxon>
        <taxon>Drosophilidae</taxon>
        <taxon>Drosophila</taxon>
    </lineage>
</organism>
<comment type="function">
    <text evidence="8">Gustatory receptor which mediates acceptance or avoidance behavior, depending on its substrates.</text>
</comment>
<dbReference type="GO" id="GO:0050909">
    <property type="term" value="P:sensory perception of taste"/>
    <property type="evidence" value="ECO:0007669"/>
    <property type="project" value="InterPro"/>
</dbReference>
<dbReference type="Pfam" id="PF08395">
    <property type="entry name" value="7tm_7"/>
    <property type="match status" value="1"/>
</dbReference>
<evidence type="ECO:0000256" key="6">
    <source>
        <dbReference type="ARBA" id="ARBA00023170"/>
    </source>
</evidence>
<evidence type="ECO:0000256" key="2">
    <source>
        <dbReference type="ARBA" id="ARBA00022475"/>
    </source>
</evidence>
<comment type="caution">
    <text evidence="9">The sequence shown here is derived from an EMBL/GenBank/DDBJ whole genome shotgun (WGS) entry which is preliminary data.</text>
</comment>
<dbReference type="GO" id="GO:0007165">
    <property type="term" value="P:signal transduction"/>
    <property type="evidence" value="ECO:0007669"/>
    <property type="project" value="UniProtKB-KW"/>
</dbReference>
<feature type="transmembrane region" description="Helical" evidence="8">
    <location>
        <begin position="282"/>
        <end position="303"/>
    </location>
</feature>
<keyword evidence="2 8" id="KW-1003">Cell membrane</keyword>
<feature type="transmembrane region" description="Helical" evidence="8">
    <location>
        <begin position="242"/>
        <end position="262"/>
    </location>
</feature>
<dbReference type="GO" id="GO:0005886">
    <property type="term" value="C:plasma membrane"/>
    <property type="evidence" value="ECO:0007669"/>
    <property type="project" value="UniProtKB-SubCell"/>
</dbReference>
<evidence type="ECO:0000256" key="4">
    <source>
        <dbReference type="ARBA" id="ARBA00022989"/>
    </source>
</evidence>
<evidence type="ECO:0000256" key="8">
    <source>
        <dbReference type="RuleBase" id="RU363108"/>
    </source>
</evidence>
<sequence>MGSWSKKPLGNRWLRLLFTVSRFLGVSPPSSKYRQVHLAWSISLLSWIWFVCISLLVFKSQMQVVAIEKLLYLIEYPSNMIITAIFSLYVYRSESFFKSQTQQQLSLQALLFENAWTAQQYHNQLGDYVLKLLLMVFAFHGSCVIIDILWMNFDVVYTLYSNCAHNLVGLMISLSLLQYVLALRGICLLQQQLNVRLEQVQPIHNHVCILSSSSAEFECKLEQLRSLAVALDDMHSQLLRRFGIVFMVSFVNSLLSFCYELFNVFRILEQAQWEEWLLFVYRLLWLLMHGLRVWSVLIGNARIAEQKCQLILRLNKLQLEDTRQERAVNHFLVQLQTSDVCPSTACGVVDLDTLAVGGFISALSAIVIFLIQIDLGNKSLMGYSF</sequence>
<protein>
    <recommendedName>
        <fullName evidence="8">Gustatory receptor</fullName>
    </recommendedName>
</protein>
<evidence type="ECO:0000313" key="10">
    <source>
        <dbReference type="Proteomes" id="UP001200034"/>
    </source>
</evidence>
<dbReference type="GO" id="GO:0030425">
    <property type="term" value="C:dendrite"/>
    <property type="evidence" value="ECO:0007669"/>
    <property type="project" value="TreeGrafter"/>
</dbReference>
<gene>
    <name evidence="9" type="ORF">KR093_006487</name>
</gene>
<evidence type="ECO:0000256" key="5">
    <source>
        <dbReference type="ARBA" id="ARBA00023136"/>
    </source>
</evidence>
<keyword evidence="10" id="KW-1185">Reference proteome</keyword>
<keyword evidence="4 8" id="KW-1133">Transmembrane helix</keyword>